<feature type="chain" id="PRO_5046592159" evidence="1">
    <location>
        <begin position="26"/>
        <end position="150"/>
    </location>
</feature>
<dbReference type="EMBL" id="JAZHGA010000021">
    <property type="protein sequence ID" value="MEM5343155.1"/>
    <property type="molecule type" value="Genomic_DNA"/>
</dbReference>
<keyword evidence="1" id="KW-0732">Signal</keyword>
<gene>
    <name evidence="2" type="ORF">V4C56_26455</name>
</gene>
<protein>
    <submittedName>
        <fullName evidence="2">Uncharacterized protein</fullName>
    </submittedName>
</protein>
<feature type="signal peptide" evidence="1">
    <location>
        <begin position="1"/>
        <end position="25"/>
    </location>
</feature>
<evidence type="ECO:0000313" key="2">
    <source>
        <dbReference type="EMBL" id="MEM5343155.1"/>
    </source>
</evidence>
<accession>A0ABU9R7W7</accession>
<keyword evidence="3" id="KW-1185">Reference proteome</keyword>
<comment type="caution">
    <text evidence="2">The sequence shown here is derived from an EMBL/GenBank/DDBJ whole genome shotgun (WGS) entry which is preliminary data.</text>
</comment>
<dbReference type="Proteomes" id="UP001481677">
    <property type="component" value="Unassembled WGS sequence"/>
</dbReference>
<reference evidence="2 3" key="1">
    <citation type="submission" date="2024-01" db="EMBL/GenBank/DDBJ databases">
        <title>The diversity of rhizobia nodulating Mimosa spp. in eleven states of Brazil covering several biomes is determined by host plant, location, and edaphic factors.</title>
        <authorList>
            <person name="Rouws L."/>
            <person name="Barauna A."/>
            <person name="Beukes C."/>
            <person name="De Faria S.M."/>
            <person name="Gross E."/>
            <person name="Dos Reis Junior F.B."/>
            <person name="Simon M."/>
            <person name="Maluk M."/>
            <person name="Odee D.W."/>
            <person name="Kenicer G."/>
            <person name="Young J.P.W."/>
            <person name="Reis V.M."/>
            <person name="Zilli J."/>
            <person name="James E.K."/>
        </authorList>
    </citation>
    <scope>NUCLEOTIDE SEQUENCE [LARGE SCALE GENOMIC DNA]</scope>
    <source>
        <strain evidence="2 3">JPY530</strain>
    </source>
</reference>
<organism evidence="2 3">
    <name type="scientific">Paraburkholderia azotifigens</name>
    <dbReference type="NCBI Taxonomy" id="2057004"/>
    <lineage>
        <taxon>Bacteria</taxon>
        <taxon>Pseudomonadati</taxon>
        <taxon>Pseudomonadota</taxon>
        <taxon>Betaproteobacteria</taxon>
        <taxon>Burkholderiales</taxon>
        <taxon>Burkholderiaceae</taxon>
        <taxon>Paraburkholderia</taxon>
    </lineage>
</organism>
<sequence>MTPAIFRRCLVTASIVTATCSGAHAATLDTPFLFEGTWRVTRVNGYSEESVSPAEIHRLIGQHVTIGEHQLRIGSYDCVPDTMRVSTLSTTALLLNEYRAGPRDAGVPTRTLVLDAGRCGHVFRAGPDIVVYRGGAFYRAVRITPRRMHQ</sequence>
<name>A0ABU9R7W7_9BURK</name>
<proteinExistence type="predicted"/>
<evidence type="ECO:0000313" key="3">
    <source>
        <dbReference type="Proteomes" id="UP001481677"/>
    </source>
</evidence>
<dbReference type="RefSeq" id="WP_158647070.1">
    <property type="nucleotide sequence ID" value="NZ_JAZHFZ010000021.1"/>
</dbReference>
<evidence type="ECO:0000256" key="1">
    <source>
        <dbReference type="SAM" id="SignalP"/>
    </source>
</evidence>